<dbReference type="AlphaFoldDB" id="A0A0N9N5R4"/>
<keyword evidence="1" id="KW-0812">Transmembrane</keyword>
<evidence type="ECO:0000256" key="1">
    <source>
        <dbReference type="SAM" id="Phobius"/>
    </source>
</evidence>
<name>A0A0N9N5R4_9ACTN</name>
<keyword evidence="3" id="KW-1185">Reference proteome</keyword>
<dbReference type="Proteomes" id="UP000063789">
    <property type="component" value="Chromosome"/>
</dbReference>
<proteinExistence type="predicted"/>
<dbReference type="EMBL" id="CP011853">
    <property type="protein sequence ID" value="ALG85857.1"/>
    <property type="molecule type" value="Genomic_DNA"/>
</dbReference>
<gene>
    <name evidence="2" type="ORF">ACH46_16905</name>
</gene>
<evidence type="ECO:0000313" key="2">
    <source>
        <dbReference type="EMBL" id="ALG85857.1"/>
    </source>
</evidence>
<reference evidence="2 3" key="2">
    <citation type="journal article" date="2017" name="Int. J. Syst. Evol. Microbiol.">
        <title>Gordonia phthalatica sp. nov., a di-n-butyl phthalate-degrading bacterium isolated from activated sludge.</title>
        <authorList>
            <person name="Jin D."/>
            <person name="Kong X."/>
            <person name="Jia M."/>
            <person name="Yu X."/>
            <person name="Wang X."/>
            <person name="Zhuang X."/>
            <person name="Deng Y."/>
            <person name="Bai Z."/>
        </authorList>
    </citation>
    <scope>NUCLEOTIDE SEQUENCE [LARGE SCALE GENOMIC DNA]</scope>
    <source>
        <strain evidence="2 3">QH-11</strain>
    </source>
</reference>
<evidence type="ECO:0008006" key="4">
    <source>
        <dbReference type="Google" id="ProtNLM"/>
    </source>
</evidence>
<dbReference type="STRING" id="1136941.ACH46_16905"/>
<organism evidence="2 3">
    <name type="scientific">Gordonia phthalatica</name>
    <dbReference type="NCBI Taxonomy" id="1136941"/>
    <lineage>
        <taxon>Bacteria</taxon>
        <taxon>Bacillati</taxon>
        <taxon>Actinomycetota</taxon>
        <taxon>Actinomycetes</taxon>
        <taxon>Mycobacteriales</taxon>
        <taxon>Gordoniaceae</taxon>
        <taxon>Gordonia</taxon>
    </lineage>
</organism>
<dbReference type="PATRIC" id="fig|1136941.3.peg.3454"/>
<feature type="transmembrane region" description="Helical" evidence="1">
    <location>
        <begin position="50"/>
        <end position="69"/>
    </location>
</feature>
<protein>
    <recommendedName>
        <fullName evidence="4">Transmembrane protein</fullName>
    </recommendedName>
</protein>
<dbReference type="OrthoDB" id="4881303at2"/>
<dbReference type="KEGG" id="goq:ACH46_16905"/>
<accession>A0A0N9N5R4</accession>
<sequence length="89" mass="9641">MDIVSAITKVLAVGLLLGAGLPALFAVGMRLEAIGHGDLGKPANPTFRVLGYAIFALTAVVILFGILWVTRQTLDYYLDLRVFPDFAYK</sequence>
<dbReference type="RefSeq" id="WP_062393954.1">
    <property type="nucleotide sequence ID" value="NZ_CP011853.1"/>
</dbReference>
<keyword evidence="1" id="KW-0472">Membrane</keyword>
<keyword evidence="1" id="KW-1133">Transmembrane helix</keyword>
<evidence type="ECO:0000313" key="3">
    <source>
        <dbReference type="Proteomes" id="UP000063789"/>
    </source>
</evidence>
<reference evidence="3" key="1">
    <citation type="submission" date="2015-06" db="EMBL/GenBank/DDBJ databases">
        <title>Complete genome sequence and metabolic analysis of phthalate degradation pathway in Gordonia sp. QH-11.</title>
        <authorList>
            <person name="Jin D."/>
            <person name="Kong X."/>
            <person name="Bai Z."/>
        </authorList>
    </citation>
    <scope>NUCLEOTIDE SEQUENCE [LARGE SCALE GENOMIC DNA]</scope>
    <source>
        <strain evidence="3">QH-11</strain>
    </source>
</reference>